<feature type="non-terminal residue" evidence="1">
    <location>
        <position position="1"/>
    </location>
</feature>
<keyword evidence="2" id="KW-1185">Reference proteome</keyword>
<organism evidence="1 2">
    <name type="scientific">Goodea atripinnis</name>
    <dbReference type="NCBI Taxonomy" id="208336"/>
    <lineage>
        <taxon>Eukaryota</taxon>
        <taxon>Metazoa</taxon>
        <taxon>Chordata</taxon>
        <taxon>Craniata</taxon>
        <taxon>Vertebrata</taxon>
        <taxon>Euteleostomi</taxon>
        <taxon>Actinopterygii</taxon>
        <taxon>Neopterygii</taxon>
        <taxon>Teleostei</taxon>
        <taxon>Neoteleostei</taxon>
        <taxon>Acanthomorphata</taxon>
        <taxon>Ovalentaria</taxon>
        <taxon>Atherinomorphae</taxon>
        <taxon>Cyprinodontiformes</taxon>
        <taxon>Goodeidae</taxon>
        <taxon>Goodea</taxon>
    </lineage>
</organism>
<dbReference type="EMBL" id="JAHRIO010010596">
    <property type="protein sequence ID" value="MEQ2161511.1"/>
    <property type="molecule type" value="Genomic_DNA"/>
</dbReference>
<proteinExistence type="predicted"/>
<comment type="caution">
    <text evidence="1">The sequence shown here is derived from an EMBL/GenBank/DDBJ whole genome shotgun (WGS) entry which is preliminary data.</text>
</comment>
<gene>
    <name evidence="1" type="ORF">GOODEAATRI_010312</name>
</gene>
<sequence>DSRFGVVTCWLFNALTLRYLSSPTVFAESGKTSSHQCFPAPLTVNLSHFSSCSS</sequence>
<evidence type="ECO:0000313" key="1">
    <source>
        <dbReference type="EMBL" id="MEQ2161511.1"/>
    </source>
</evidence>
<name>A0ABV0MQW7_9TELE</name>
<dbReference type="Proteomes" id="UP001476798">
    <property type="component" value="Unassembled WGS sequence"/>
</dbReference>
<accession>A0ABV0MQW7</accession>
<reference evidence="1 2" key="1">
    <citation type="submission" date="2021-06" db="EMBL/GenBank/DDBJ databases">
        <authorList>
            <person name="Palmer J.M."/>
        </authorList>
    </citation>
    <scope>NUCLEOTIDE SEQUENCE [LARGE SCALE GENOMIC DNA]</scope>
    <source>
        <strain evidence="1 2">GA_2019</strain>
        <tissue evidence="1">Muscle</tissue>
    </source>
</reference>
<evidence type="ECO:0000313" key="2">
    <source>
        <dbReference type="Proteomes" id="UP001476798"/>
    </source>
</evidence>
<protein>
    <submittedName>
        <fullName evidence="1">Uncharacterized protein</fullName>
    </submittedName>
</protein>